<proteinExistence type="predicted"/>
<dbReference type="Gene3D" id="3.40.30.10">
    <property type="entry name" value="Glutaredoxin"/>
    <property type="match status" value="1"/>
</dbReference>
<dbReference type="InterPro" id="IPR036249">
    <property type="entry name" value="Thioredoxin-like_sf"/>
</dbReference>
<dbReference type="SUPFAM" id="SSF52833">
    <property type="entry name" value="Thioredoxin-like"/>
    <property type="match status" value="1"/>
</dbReference>
<organism evidence="3 4">
    <name type="scientific">Stakelama saccharophila</name>
    <dbReference type="NCBI Taxonomy" id="3075605"/>
    <lineage>
        <taxon>Bacteria</taxon>
        <taxon>Pseudomonadati</taxon>
        <taxon>Pseudomonadota</taxon>
        <taxon>Alphaproteobacteria</taxon>
        <taxon>Sphingomonadales</taxon>
        <taxon>Sphingomonadaceae</taxon>
        <taxon>Stakelama</taxon>
    </lineage>
</organism>
<dbReference type="Proteomes" id="UP001302249">
    <property type="component" value="Chromosome"/>
</dbReference>
<feature type="chain" id="PRO_5047274400" evidence="1">
    <location>
        <begin position="23"/>
        <end position="225"/>
    </location>
</feature>
<name>A0ABZ0B989_9SPHN</name>
<evidence type="ECO:0000256" key="1">
    <source>
        <dbReference type="SAM" id="SignalP"/>
    </source>
</evidence>
<evidence type="ECO:0000259" key="2">
    <source>
        <dbReference type="Pfam" id="PF13462"/>
    </source>
</evidence>
<feature type="signal peptide" evidence="1">
    <location>
        <begin position="1"/>
        <end position="22"/>
    </location>
</feature>
<sequence>MRLLLVMMAALAGLLTTGPAQAGPKADWAATVATAADGAAVVGNPDAPVRLVEYLSYTCPHCADYVAESAEGLEPMIADGTVAVTLRNAVRDPLDIAAAMLTRCAPRADFVGLHRAIFADQKALQDGARTVPGMYSRVPKVTLAEVRAVAEGSGLTRLARESGMTADAVDACLTDEAAFERLRKEATGYWSVIRGTPSFAINGTLTDAHGWAELKPELTAAAAAN</sequence>
<keyword evidence="1" id="KW-0732">Signal</keyword>
<keyword evidence="4" id="KW-1185">Reference proteome</keyword>
<dbReference type="InterPro" id="IPR012336">
    <property type="entry name" value="Thioredoxin-like_fold"/>
</dbReference>
<dbReference type="EMBL" id="CP135076">
    <property type="protein sequence ID" value="WNO53938.1"/>
    <property type="molecule type" value="Genomic_DNA"/>
</dbReference>
<protein>
    <submittedName>
        <fullName evidence="3">Thioredoxin domain-containing protein</fullName>
    </submittedName>
</protein>
<dbReference type="RefSeq" id="WP_313915891.1">
    <property type="nucleotide sequence ID" value="NZ_CP135076.1"/>
</dbReference>
<gene>
    <name evidence="3" type="ORF">RPR59_01370</name>
</gene>
<reference evidence="3 4" key="1">
    <citation type="submission" date="2023-09" db="EMBL/GenBank/DDBJ databases">
        <authorList>
            <person name="Rey-Velasco X."/>
        </authorList>
    </citation>
    <scope>NUCLEOTIDE SEQUENCE [LARGE SCALE GENOMIC DNA]</scope>
    <source>
        <strain evidence="3 4">W311</strain>
    </source>
</reference>
<evidence type="ECO:0000313" key="4">
    <source>
        <dbReference type="Proteomes" id="UP001302249"/>
    </source>
</evidence>
<accession>A0ABZ0B989</accession>
<dbReference type="Gene3D" id="1.10.40.110">
    <property type="match status" value="1"/>
</dbReference>
<feature type="domain" description="Thioredoxin-like fold" evidence="2">
    <location>
        <begin position="39"/>
        <end position="215"/>
    </location>
</feature>
<evidence type="ECO:0000313" key="3">
    <source>
        <dbReference type="EMBL" id="WNO53938.1"/>
    </source>
</evidence>
<dbReference type="Pfam" id="PF13462">
    <property type="entry name" value="Thioredoxin_4"/>
    <property type="match status" value="1"/>
</dbReference>